<keyword evidence="2" id="KW-0472">Membrane</keyword>
<sequence>MVAKTALIPPSDGTANILFITILIAVVALHILTIILGSRRISPQISTAPVLPTPMHQPLPRPRPTSPETQPTQEDYLKRLEKLDETLKMLEEKIKNQPAKNPEPAKTIAPSAENTQEQESVQQLEERENPSPENLEDIIRLARELKNELNTLINTSRQNA</sequence>
<feature type="transmembrane region" description="Helical" evidence="2">
    <location>
        <begin position="17"/>
        <end position="36"/>
    </location>
</feature>
<evidence type="ECO:0000313" key="4">
    <source>
        <dbReference type="EMBL" id="HGN89620.1"/>
    </source>
</evidence>
<dbReference type="EMBL" id="DTAD01000009">
    <property type="protein sequence ID" value="HGN89620.1"/>
    <property type="molecule type" value="Genomic_DNA"/>
</dbReference>
<evidence type="ECO:0000256" key="2">
    <source>
        <dbReference type="SAM" id="Phobius"/>
    </source>
</evidence>
<feature type="region of interest" description="Disordered" evidence="1">
    <location>
        <begin position="92"/>
        <end position="135"/>
    </location>
</feature>
<dbReference type="EMBL" id="DRXG01000114">
    <property type="protein sequence ID" value="HHN52707.1"/>
    <property type="molecule type" value="Genomic_DNA"/>
</dbReference>
<evidence type="ECO:0000313" key="3">
    <source>
        <dbReference type="EMBL" id="HGL40094.1"/>
    </source>
</evidence>
<gene>
    <name evidence="5" type="ORF">ENM30_05285</name>
    <name evidence="4" type="ORF">ENT82_00610</name>
    <name evidence="3" type="ORF">ENU43_00255</name>
</gene>
<comment type="caution">
    <text evidence="4">The sequence shown here is derived from an EMBL/GenBank/DDBJ whole genome shotgun (WGS) entry which is preliminary data.</text>
</comment>
<accession>A0A7C4E098</accession>
<dbReference type="EMBL" id="DTCM01000004">
    <property type="protein sequence ID" value="HGL40094.1"/>
    <property type="molecule type" value="Genomic_DNA"/>
</dbReference>
<feature type="compositionally biased region" description="Polar residues" evidence="1">
    <location>
        <begin position="112"/>
        <end position="123"/>
    </location>
</feature>
<reference evidence="4" key="1">
    <citation type="journal article" date="2020" name="mSystems">
        <title>Genome- and Community-Level Interaction Insights into Carbon Utilization and Element Cycling Functions of Hydrothermarchaeota in Hydrothermal Sediment.</title>
        <authorList>
            <person name="Zhou Z."/>
            <person name="Liu Y."/>
            <person name="Xu W."/>
            <person name="Pan J."/>
            <person name="Luo Z.H."/>
            <person name="Li M."/>
        </authorList>
    </citation>
    <scope>NUCLEOTIDE SEQUENCE [LARGE SCALE GENOMIC DNA]</scope>
    <source>
        <strain evidence="5">SpSt-1073</strain>
        <strain evidence="4">SpSt-613</strain>
        <strain evidence="3">SpSt-669</strain>
    </source>
</reference>
<organism evidence="4">
    <name type="scientific">Caldiarchaeum subterraneum</name>
    <dbReference type="NCBI Taxonomy" id="311458"/>
    <lineage>
        <taxon>Archaea</taxon>
        <taxon>Nitrososphaerota</taxon>
        <taxon>Candidatus Caldarchaeales</taxon>
        <taxon>Candidatus Caldarchaeaceae</taxon>
        <taxon>Candidatus Caldarchaeum</taxon>
    </lineage>
</organism>
<evidence type="ECO:0000256" key="1">
    <source>
        <dbReference type="SAM" id="MobiDB-lite"/>
    </source>
</evidence>
<proteinExistence type="predicted"/>
<keyword evidence="2" id="KW-0812">Transmembrane</keyword>
<evidence type="ECO:0000313" key="5">
    <source>
        <dbReference type="EMBL" id="HHN52707.1"/>
    </source>
</evidence>
<feature type="compositionally biased region" description="Pro residues" evidence="1">
    <location>
        <begin position="51"/>
        <end position="65"/>
    </location>
</feature>
<feature type="region of interest" description="Disordered" evidence="1">
    <location>
        <begin position="46"/>
        <end position="74"/>
    </location>
</feature>
<dbReference type="AlphaFoldDB" id="A0A7C4E098"/>
<keyword evidence="2" id="KW-1133">Transmembrane helix</keyword>
<name>A0A7C4E098_CALS0</name>
<protein>
    <submittedName>
        <fullName evidence="4">Uncharacterized protein</fullName>
    </submittedName>
</protein>